<sequence>MAPLHLSTILAHTPSALLSQISRISSKYGGRGHAILFTLSNNFEAASELQSVVDGLTSLSNCGEDKGRTLGCLVDSISSMRLPASNSSQKSNNPEYTNNILSCSIGVFDSSRCVPFYSELRGRTQPQVGRWHAFRKKNVHNGDPNSIFNIKDSDTNEWEPDWALTSMNGEQKAGQVNWEDIWSRSISNTSSTSELLPDSLRDIDHTKIKTVLSLSNVNPDTLTHVLHDSLPQASALTVIASPTHFTTGRPVTLFLDGKIHGEGAVGLAFLDDDMKNRTEFIGVKALSKPMTITSREGNMVNELDSSNPTKLLIASLDSAGLSPSSQLGTSSSVRHFKDGEQFALGVLSADGNLTSTYRITAGDPSSRGGSLSLDAHAAPEVGTIVQTIDMPSSFITSRHKHTIAAVTVPDPLELNPSSQSSEHGSDFVRVIENAFIVPSTQGFVFSSALHPMWTCSLPGGSVALEWI</sequence>
<reference evidence="1" key="1">
    <citation type="submission" date="2021-02" db="EMBL/GenBank/DDBJ databases">
        <title>Psilocybe cubensis genome.</title>
        <authorList>
            <person name="Mckernan K.J."/>
            <person name="Crawford S."/>
            <person name="Trippe A."/>
            <person name="Kane L.T."/>
            <person name="Mclaughlin S."/>
        </authorList>
    </citation>
    <scope>NUCLEOTIDE SEQUENCE [LARGE SCALE GENOMIC DNA]</scope>
    <source>
        <strain evidence="1">MGC-MH-2018</strain>
    </source>
</reference>
<dbReference type="EMBL" id="JAFIQS010000011">
    <property type="protein sequence ID" value="KAG5164785.1"/>
    <property type="molecule type" value="Genomic_DNA"/>
</dbReference>
<evidence type="ECO:0000313" key="1">
    <source>
        <dbReference type="EMBL" id="KAG5164785.1"/>
    </source>
</evidence>
<proteinExistence type="predicted"/>
<accession>A0A8H7XND9</accession>
<organism evidence="1">
    <name type="scientific">Psilocybe cubensis</name>
    <name type="common">Psychedelic mushroom</name>
    <name type="synonym">Stropharia cubensis</name>
    <dbReference type="NCBI Taxonomy" id="181762"/>
    <lineage>
        <taxon>Eukaryota</taxon>
        <taxon>Fungi</taxon>
        <taxon>Dikarya</taxon>
        <taxon>Basidiomycota</taxon>
        <taxon>Agaricomycotina</taxon>
        <taxon>Agaricomycetes</taxon>
        <taxon>Agaricomycetidae</taxon>
        <taxon>Agaricales</taxon>
        <taxon>Agaricineae</taxon>
        <taxon>Strophariaceae</taxon>
        <taxon>Psilocybe</taxon>
    </lineage>
</organism>
<dbReference type="AlphaFoldDB" id="A0A8H7XND9"/>
<gene>
    <name evidence="1" type="ORF">JR316_010427</name>
</gene>
<comment type="caution">
    <text evidence="1">The sequence shown here is derived from an EMBL/GenBank/DDBJ whole genome shotgun (WGS) entry which is preliminary data.</text>
</comment>
<evidence type="ECO:0008006" key="2">
    <source>
        <dbReference type="Google" id="ProtNLM"/>
    </source>
</evidence>
<protein>
    <recommendedName>
        <fullName evidence="2">FIST domain-containing protein</fullName>
    </recommendedName>
</protein>
<name>A0A8H7XND9_PSICU</name>